<organism evidence="2 3">
    <name type="scientific">Alienimonas californiensis</name>
    <dbReference type="NCBI Taxonomy" id="2527989"/>
    <lineage>
        <taxon>Bacteria</taxon>
        <taxon>Pseudomonadati</taxon>
        <taxon>Planctomycetota</taxon>
        <taxon>Planctomycetia</taxon>
        <taxon>Planctomycetales</taxon>
        <taxon>Planctomycetaceae</taxon>
        <taxon>Alienimonas</taxon>
    </lineage>
</organism>
<keyword evidence="1" id="KW-1133">Transmembrane helix</keyword>
<feature type="transmembrane region" description="Helical" evidence="1">
    <location>
        <begin position="43"/>
        <end position="63"/>
    </location>
</feature>
<evidence type="ECO:0000313" key="3">
    <source>
        <dbReference type="Proteomes" id="UP000318741"/>
    </source>
</evidence>
<dbReference type="OrthoDB" id="9790409at2"/>
<dbReference type="Pfam" id="PF04143">
    <property type="entry name" value="Sulf_transp"/>
    <property type="match status" value="1"/>
</dbReference>
<sequence length="194" mass="20442">MFEEPIRLGLGLLTGIVFGFLLQKGRVAKYHVILGQLLLKDWTVVKIMGTAVVVGSVGVFALVDNNQTSLHIKPLLLGGVLVGAVLFGAGMAVLGYCPGTSVAACGEGRRDAMVGVLGMLVGAGLFVALYSPLQSLTKMWGDHGKLTLPELFGVSPWLLVAGLVAAGLLVVWFVESRPRRREPLETPGTRHAAG</sequence>
<feature type="transmembrane region" description="Helical" evidence="1">
    <location>
        <begin position="75"/>
        <end position="99"/>
    </location>
</feature>
<dbReference type="AlphaFoldDB" id="A0A517PBC4"/>
<feature type="transmembrane region" description="Helical" evidence="1">
    <location>
        <begin position="151"/>
        <end position="174"/>
    </location>
</feature>
<reference evidence="2 3" key="1">
    <citation type="submission" date="2019-02" db="EMBL/GenBank/DDBJ databases">
        <title>Deep-cultivation of Planctomycetes and their phenomic and genomic characterization uncovers novel biology.</title>
        <authorList>
            <person name="Wiegand S."/>
            <person name="Jogler M."/>
            <person name="Boedeker C."/>
            <person name="Pinto D."/>
            <person name="Vollmers J."/>
            <person name="Rivas-Marin E."/>
            <person name="Kohn T."/>
            <person name="Peeters S.H."/>
            <person name="Heuer A."/>
            <person name="Rast P."/>
            <person name="Oberbeckmann S."/>
            <person name="Bunk B."/>
            <person name="Jeske O."/>
            <person name="Meyerdierks A."/>
            <person name="Storesund J.E."/>
            <person name="Kallscheuer N."/>
            <person name="Luecker S."/>
            <person name="Lage O.M."/>
            <person name="Pohl T."/>
            <person name="Merkel B.J."/>
            <person name="Hornburger P."/>
            <person name="Mueller R.-W."/>
            <person name="Bruemmer F."/>
            <person name="Labrenz M."/>
            <person name="Spormann A.M."/>
            <person name="Op den Camp H."/>
            <person name="Overmann J."/>
            <person name="Amann R."/>
            <person name="Jetten M.S.M."/>
            <person name="Mascher T."/>
            <person name="Medema M.H."/>
            <person name="Devos D.P."/>
            <person name="Kaster A.-K."/>
            <person name="Ovreas L."/>
            <person name="Rohde M."/>
            <person name="Galperin M.Y."/>
            <person name="Jogler C."/>
        </authorList>
    </citation>
    <scope>NUCLEOTIDE SEQUENCE [LARGE SCALE GENOMIC DNA]</scope>
    <source>
        <strain evidence="2 3">CA12</strain>
    </source>
</reference>
<dbReference type="RefSeq" id="WP_145359571.1">
    <property type="nucleotide sequence ID" value="NZ_CP036265.1"/>
</dbReference>
<keyword evidence="1" id="KW-0812">Transmembrane</keyword>
<proteinExistence type="predicted"/>
<accession>A0A517PBC4</accession>
<keyword evidence="1" id="KW-0472">Membrane</keyword>
<dbReference type="InterPro" id="IPR007272">
    <property type="entry name" value="Sulf_transp_TsuA/YedE"/>
</dbReference>
<gene>
    <name evidence="2" type="ORF">CA12_27740</name>
</gene>
<keyword evidence="3" id="KW-1185">Reference proteome</keyword>
<feature type="transmembrane region" description="Helical" evidence="1">
    <location>
        <begin position="6"/>
        <end position="22"/>
    </location>
</feature>
<evidence type="ECO:0000313" key="2">
    <source>
        <dbReference type="EMBL" id="QDT16668.1"/>
    </source>
</evidence>
<dbReference type="KEGG" id="acaf:CA12_27740"/>
<dbReference type="Proteomes" id="UP000318741">
    <property type="component" value="Chromosome"/>
</dbReference>
<name>A0A517PBC4_9PLAN</name>
<dbReference type="EMBL" id="CP036265">
    <property type="protein sequence ID" value="QDT16668.1"/>
    <property type="molecule type" value="Genomic_DNA"/>
</dbReference>
<feature type="transmembrane region" description="Helical" evidence="1">
    <location>
        <begin position="111"/>
        <end position="131"/>
    </location>
</feature>
<protein>
    <submittedName>
        <fullName evidence="2">Putative inner membrane protein</fullName>
    </submittedName>
</protein>
<evidence type="ECO:0000256" key="1">
    <source>
        <dbReference type="SAM" id="Phobius"/>
    </source>
</evidence>